<dbReference type="InterPro" id="IPR004792">
    <property type="entry name" value="BaiN-like"/>
</dbReference>
<dbReference type="Pfam" id="PF03486">
    <property type="entry name" value="HI0933_like"/>
    <property type="match status" value="1"/>
</dbReference>
<name>A0ABT3R4B8_9HYPH</name>
<dbReference type="InterPro" id="IPR023166">
    <property type="entry name" value="BaiN-like_dom_sf"/>
</dbReference>
<protein>
    <submittedName>
        <fullName evidence="6">TIGR03862 family flavoprotein</fullName>
    </submittedName>
</protein>
<dbReference type="Pfam" id="PF22780">
    <property type="entry name" value="HI0933_like_1st"/>
    <property type="match status" value="1"/>
</dbReference>
<dbReference type="InterPro" id="IPR055178">
    <property type="entry name" value="RsdA/BaiN/AoA(So)-like_dom"/>
</dbReference>
<dbReference type="SUPFAM" id="SSF160996">
    <property type="entry name" value="HI0933 insert domain-like"/>
    <property type="match status" value="1"/>
</dbReference>
<dbReference type="NCBIfam" id="TIGR00275">
    <property type="entry name" value="aminoacetone oxidase family FAD-binding enzyme"/>
    <property type="match status" value="1"/>
</dbReference>
<dbReference type="PANTHER" id="PTHR42887:SF1">
    <property type="entry name" value="BLR3961 PROTEIN"/>
    <property type="match status" value="1"/>
</dbReference>
<evidence type="ECO:0000256" key="1">
    <source>
        <dbReference type="ARBA" id="ARBA00001974"/>
    </source>
</evidence>
<dbReference type="Gene3D" id="1.10.8.260">
    <property type="entry name" value="HI0933 insert domain-like"/>
    <property type="match status" value="1"/>
</dbReference>
<dbReference type="PANTHER" id="PTHR42887">
    <property type="entry name" value="OS12G0638800 PROTEIN"/>
    <property type="match status" value="1"/>
</dbReference>
<comment type="caution">
    <text evidence="6">The sequence shown here is derived from an EMBL/GenBank/DDBJ whole genome shotgun (WGS) entry which is preliminary data.</text>
</comment>
<dbReference type="InterPro" id="IPR057661">
    <property type="entry name" value="RsdA/BaiN/AoA(So)_Rossmann"/>
</dbReference>
<dbReference type="NCBIfam" id="TIGR03862">
    <property type="entry name" value="flavo_PP4765"/>
    <property type="match status" value="1"/>
</dbReference>
<dbReference type="InterPro" id="IPR022460">
    <property type="entry name" value="Flavoprotein_PP4765"/>
</dbReference>
<dbReference type="SUPFAM" id="SSF51905">
    <property type="entry name" value="FAD/NAD(P)-binding domain"/>
    <property type="match status" value="1"/>
</dbReference>
<keyword evidence="2" id="KW-0285">Flavoprotein</keyword>
<evidence type="ECO:0000256" key="3">
    <source>
        <dbReference type="ARBA" id="ARBA00022827"/>
    </source>
</evidence>
<feature type="domain" description="RsdA/BaiN/AoA(So)-like insert" evidence="5">
    <location>
        <begin position="191"/>
        <end position="339"/>
    </location>
</feature>
<evidence type="ECO:0000313" key="6">
    <source>
        <dbReference type="EMBL" id="MCX2724068.1"/>
    </source>
</evidence>
<comment type="cofactor">
    <cofactor evidence="1">
        <name>FAD</name>
        <dbReference type="ChEBI" id="CHEBI:57692"/>
    </cofactor>
</comment>
<reference evidence="6 7" key="1">
    <citation type="journal article" date="2016" name="Int. J. Syst. Evol. Microbiol.">
        <title>Labrenzia salina sp. nov., isolated from the rhizosphere of the halophyte Arthrocnemum macrostachyum.</title>
        <authorList>
            <person name="Camacho M."/>
            <person name="Redondo-Gomez S."/>
            <person name="Rodriguez-Llorente I."/>
            <person name="Rohde M."/>
            <person name="Sproer C."/>
            <person name="Schumann P."/>
            <person name="Klenk H.P."/>
            <person name="Montero-Calasanz M.D.C."/>
        </authorList>
    </citation>
    <scope>NUCLEOTIDE SEQUENCE [LARGE SCALE GENOMIC DNA]</scope>
    <source>
        <strain evidence="6 7">DSM 29163</strain>
    </source>
</reference>
<dbReference type="RefSeq" id="WP_265963813.1">
    <property type="nucleotide sequence ID" value="NZ_JAPEVI010000003.1"/>
</dbReference>
<feature type="domain" description="RsdA/BaiN/AoA(So)-like Rossmann fold-like" evidence="4">
    <location>
        <begin position="3"/>
        <end position="392"/>
    </location>
</feature>
<accession>A0ABT3R4B8</accession>
<sequence>MLDVLIIGAGPAGLYAADRLAAEGLSVTVADRMSSPARKFLMAGRGGLNLTHSEELDTFLSRYGEAEAFLAPMIRDFPPEAVRDWCHQLGEETFVGSSGRVFPRSMKASPLLRAWLRRLENNGVRLMTRHGFEGLSEDGTALIRPEAGLPIALPARAVLLALGGASWPKLGSNAAWVPYMEERSVRITPFQPANCGFQVAWSALMKERFAGTPLKRIALRLGGDPVLGEAVVSGQGLEGGAVYALSAQIRETINRQGSADLQIDLRPAMSVEDLVQKLTQPRGKKSMSTYLRKVLNLHPVEQALLREAGPIPQDPAALAAGIKAIPLRCEAPYAIDRAISSAGGISLEEVDDALMLRKLPGIFTAGEMLDWEAPTGGYLLQACFATAHRAAAGIAAYLKTGDGVEAR</sequence>
<gene>
    <name evidence="6" type="ORF">ON753_17080</name>
</gene>
<evidence type="ECO:0000259" key="4">
    <source>
        <dbReference type="Pfam" id="PF03486"/>
    </source>
</evidence>
<keyword evidence="7" id="KW-1185">Reference proteome</keyword>
<evidence type="ECO:0000259" key="5">
    <source>
        <dbReference type="Pfam" id="PF22780"/>
    </source>
</evidence>
<keyword evidence="3" id="KW-0274">FAD</keyword>
<evidence type="ECO:0000313" key="7">
    <source>
        <dbReference type="Proteomes" id="UP001300261"/>
    </source>
</evidence>
<dbReference type="Gene3D" id="2.40.30.10">
    <property type="entry name" value="Translation factors"/>
    <property type="match status" value="1"/>
</dbReference>
<proteinExistence type="predicted"/>
<dbReference type="PRINTS" id="PR00420">
    <property type="entry name" value="RNGMNOXGNASE"/>
</dbReference>
<organism evidence="6 7">
    <name type="scientific">Roseibium salinum</name>
    <dbReference type="NCBI Taxonomy" id="1604349"/>
    <lineage>
        <taxon>Bacteria</taxon>
        <taxon>Pseudomonadati</taxon>
        <taxon>Pseudomonadota</taxon>
        <taxon>Alphaproteobacteria</taxon>
        <taxon>Hyphomicrobiales</taxon>
        <taxon>Stappiaceae</taxon>
        <taxon>Roseibium</taxon>
    </lineage>
</organism>
<evidence type="ECO:0000256" key="2">
    <source>
        <dbReference type="ARBA" id="ARBA00022630"/>
    </source>
</evidence>
<dbReference type="Proteomes" id="UP001300261">
    <property type="component" value="Unassembled WGS sequence"/>
</dbReference>
<dbReference type="EMBL" id="JAPEVI010000003">
    <property type="protein sequence ID" value="MCX2724068.1"/>
    <property type="molecule type" value="Genomic_DNA"/>
</dbReference>
<dbReference type="InterPro" id="IPR036188">
    <property type="entry name" value="FAD/NAD-bd_sf"/>
</dbReference>
<dbReference type="Gene3D" id="3.50.50.60">
    <property type="entry name" value="FAD/NAD(P)-binding domain"/>
    <property type="match status" value="1"/>
</dbReference>